<dbReference type="EMBL" id="JARIHO010000013">
    <property type="protein sequence ID" value="KAJ7351354.1"/>
    <property type="molecule type" value="Genomic_DNA"/>
</dbReference>
<accession>A0AAD7A7P5</accession>
<dbReference type="Proteomes" id="UP001218218">
    <property type="component" value="Unassembled WGS sequence"/>
</dbReference>
<dbReference type="AlphaFoldDB" id="A0AAD7A7P5"/>
<gene>
    <name evidence="1" type="ORF">DFH08DRAFT_992745</name>
</gene>
<evidence type="ECO:0000313" key="1">
    <source>
        <dbReference type="EMBL" id="KAJ7351354.1"/>
    </source>
</evidence>
<protein>
    <submittedName>
        <fullName evidence="1">Uncharacterized protein</fullName>
    </submittedName>
</protein>
<sequence>MRSMPFIPQELVNSILDEVRDRESLNSCSLVGSMFRAPSQHIILQSITLSGWLKDTSESENYGAPHTLLEESPHVASYITALELRLNLPVVDPNNLEWVLRRTTAVARTARSSCEPLPSYPESGQGCSGSPPSELWLLSGIWYFIRRCYTLLAYPGFRHYISKLLRLAFNPEYGRTQTVVVPVAANTLEHIHFTCYPFYEIHALGRLVVEEYRKNREKWQLHRT</sequence>
<reference evidence="1" key="1">
    <citation type="submission" date="2023-03" db="EMBL/GenBank/DDBJ databases">
        <title>Massive genome expansion in bonnet fungi (Mycena s.s.) driven by repeated elements and novel gene families across ecological guilds.</title>
        <authorList>
            <consortium name="Lawrence Berkeley National Laboratory"/>
            <person name="Harder C.B."/>
            <person name="Miyauchi S."/>
            <person name="Viragh M."/>
            <person name="Kuo A."/>
            <person name="Thoen E."/>
            <person name="Andreopoulos B."/>
            <person name="Lu D."/>
            <person name="Skrede I."/>
            <person name="Drula E."/>
            <person name="Henrissat B."/>
            <person name="Morin E."/>
            <person name="Kohler A."/>
            <person name="Barry K."/>
            <person name="LaButti K."/>
            <person name="Morin E."/>
            <person name="Salamov A."/>
            <person name="Lipzen A."/>
            <person name="Mereny Z."/>
            <person name="Hegedus B."/>
            <person name="Baldrian P."/>
            <person name="Stursova M."/>
            <person name="Weitz H."/>
            <person name="Taylor A."/>
            <person name="Grigoriev I.V."/>
            <person name="Nagy L.G."/>
            <person name="Martin F."/>
            <person name="Kauserud H."/>
        </authorList>
    </citation>
    <scope>NUCLEOTIDE SEQUENCE</scope>
    <source>
        <strain evidence="1">CBHHK002</strain>
    </source>
</reference>
<name>A0AAD7A7P5_9AGAR</name>
<organism evidence="1 2">
    <name type="scientific">Mycena albidolilacea</name>
    <dbReference type="NCBI Taxonomy" id="1033008"/>
    <lineage>
        <taxon>Eukaryota</taxon>
        <taxon>Fungi</taxon>
        <taxon>Dikarya</taxon>
        <taxon>Basidiomycota</taxon>
        <taxon>Agaricomycotina</taxon>
        <taxon>Agaricomycetes</taxon>
        <taxon>Agaricomycetidae</taxon>
        <taxon>Agaricales</taxon>
        <taxon>Marasmiineae</taxon>
        <taxon>Mycenaceae</taxon>
        <taxon>Mycena</taxon>
    </lineage>
</organism>
<keyword evidence="2" id="KW-1185">Reference proteome</keyword>
<proteinExistence type="predicted"/>
<comment type="caution">
    <text evidence="1">The sequence shown here is derived from an EMBL/GenBank/DDBJ whole genome shotgun (WGS) entry which is preliminary data.</text>
</comment>
<evidence type="ECO:0000313" key="2">
    <source>
        <dbReference type="Proteomes" id="UP001218218"/>
    </source>
</evidence>